<dbReference type="InterPro" id="IPR013830">
    <property type="entry name" value="SGNH_hydro"/>
</dbReference>
<dbReference type="GO" id="GO:0004622">
    <property type="term" value="F:phosphatidylcholine lysophospholipase activity"/>
    <property type="evidence" value="ECO:0007669"/>
    <property type="project" value="TreeGrafter"/>
</dbReference>
<evidence type="ECO:0000313" key="2">
    <source>
        <dbReference type="EMBL" id="PLT45748.1"/>
    </source>
</evidence>
<accession>A0A2N5N5Y1</accession>
<feature type="domain" description="SGNH hydrolase-type esterase" evidence="1">
    <location>
        <begin position="67"/>
        <end position="261"/>
    </location>
</feature>
<keyword evidence="2" id="KW-0378">Hydrolase</keyword>
<sequence>MKSSGTLWRVVGTASLASTLLLAGGFAFAMRDMLIVTPSVQQAARQAPEEAQAGGQYQQADEILVTALGDSLTKGVGDNSGRGYVKPVLEQLKAATGKPVQQINNLAISGLTAAELDKMLAEDRGLDNPIRQANLILLTIGGNDLFRPVLEARENGSSSDIPLDEIEAQIPAAAASLKSIVERIRAINPEATLVYAGLYNPFYDIAELRDGSAAVQRWNDEAYRILAKDEHAVLVPVMDLFEQRSAAYMASDHFHPNQDGYVRIAQRIVQALT</sequence>
<dbReference type="PANTHER" id="PTHR30383">
    <property type="entry name" value="THIOESTERASE 1/PROTEASE 1/LYSOPHOSPHOLIPASE L1"/>
    <property type="match status" value="1"/>
</dbReference>
<evidence type="ECO:0000313" key="3">
    <source>
        <dbReference type="Proteomes" id="UP000234789"/>
    </source>
</evidence>
<name>A0A2N5N5Y1_9BACL</name>
<proteinExistence type="predicted"/>
<dbReference type="EMBL" id="NFEZ01000004">
    <property type="protein sequence ID" value="PLT45748.1"/>
    <property type="molecule type" value="Genomic_DNA"/>
</dbReference>
<dbReference type="Proteomes" id="UP000234789">
    <property type="component" value="Unassembled WGS sequence"/>
</dbReference>
<gene>
    <name evidence="2" type="ORF">B8V81_4179</name>
</gene>
<dbReference type="Gene3D" id="3.40.50.1110">
    <property type="entry name" value="SGNH hydrolase"/>
    <property type="match status" value="1"/>
</dbReference>
<evidence type="ECO:0000259" key="1">
    <source>
        <dbReference type="Pfam" id="PF13472"/>
    </source>
</evidence>
<protein>
    <submittedName>
        <fullName evidence="2">Lipase/Acylhydrolase with GDSL-like motif</fullName>
    </submittedName>
</protein>
<comment type="caution">
    <text evidence="2">The sequence shown here is derived from an EMBL/GenBank/DDBJ whole genome shotgun (WGS) entry which is preliminary data.</text>
</comment>
<dbReference type="Pfam" id="PF13472">
    <property type="entry name" value="Lipase_GDSL_2"/>
    <property type="match status" value="1"/>
</dbReference>
<reference evidence="2 3" key="1">
    <citation type="submission" date="2017-05" db="EMBL/GenBank/DDBJ databases">
        <title>Functional genome analysis of Paenibacillus pasadenensis strain R16: insights on endophytic life style and antifungal activity.</title>
        <authorList>
            <person name="Passera A."/>
            <person name="Marcolungo L."/>
            <person name="Casati P."/>
            <person name="Brasca M."/>
            <person name="Quaglino F."/>
            <person name="Delledonne M."/>
        </authorList>
    </citation>
    <scope>NUCLEOTIDE SEQUENCE [LARGE SCALE GENOMIC DNA]</scope>
    <source>
        <strain evidence="2 3">R16</strain>
    </source>
</reference>
<organism evidence="2 3">
    <name type="scientific">Paenibacillus pasadenensis</name>
    <dbReference type="NCBI Taxonomy" id="217090"/>
    <lineage>
        <taxon>Bacteria</taxon>
        <taxon>Bacillati</taxon>
        <taxon>Bacillota</taxon>
        <taxon>Bacilli</taxon>
        <taxon>Bacillales</taxon>
        <taxon>Paenibacillaceae</taxon>
        <taxon>Paenibacillus</taxon>
    </lineage>
</organism>
<keyword evidence="3" id="KW-1185">Reference proteome</keyword>
<dbReference type="RefSeq" id="WP_180968498.1">
    <property type="nucleotide sequence ID" value="NZ_NFEZ01000004.1"/>
</dbReference>
<dbReference type="InterPro" id="IPR051532">
    <property type="entry name" value="Ester_Hydrolysis_Enzymes"/>
</dbReference>
<dbReference type="PANTHER" id="PTHR30383:SF27">
    <property type="entry name" value="SPORE GERMINATION LIPASE LIPC"/>
    <property type="match status" value="1"/>
</dbReference>
<dbReference type="SUPFAM" id="SSF52266">
    <property type="entry name" value="SGNH hydrolase"/>
    <property type="match status" value="1"/>
</dbReference>
<dbReference type="AlphaFoldDB" id="A0A2N5N5Y1"/>
<dbReference type="InterPro" id="IPR036514">
    <property type="entry name" value="SGNH_hydro_sf"/>
</dbReference>